<accession>A0A1I6FY84</accession>
<protein>
    <submittedName>
        <fullName evidence="1">Aminobenzoyl-glutamate utilization protein B</fullName>
    </submittedName>
</protein>
<evidence type="ECO:0000313" key="1">
    <source>
        <dbReference type="EMBL" id="SFR34860.1"/>
    </source>
</evidence>
<dbReference type="SUPFAM" id="SSF53187">
    <property type="entry name" value="Zn-dependent exopeptidases"/>
    <property type="match status" value="1"/>
</dbReference>
<dbReference type="GO" id="GO:0071713">
    <property type="term" value="F:para-aminobenzoyl-glutamate hydrolase activity"/>
    <property type="evidence" value="ECO:0007669"/>
    <property type="project" value="TreeGrafter"/>
</dbReference>
<dbReference type="InterPro" id="IPR052030">
    <property type="entry name" value="Peptidase_M20/M20A_hydrolases"/>
</dbReference>
<dbReference type="EMBL" id="FOYQ01000001">
    <property type="protein sequence ID" value="SFR34860.1"/>
    <property type="molecule type" value="Genomic_DNA"/>
</dbReference>
<dbReference type="AlphaFoldDB" id="A0A1I6FY84"/>
<dbReference type="RefSeq" id="WP_218154987.1">
    <property type="nucleotide sequence ID" value="NZ_FOYQ01000001.1"/>
</dbReference>
<keyword evidence="2" id="KW-1185">Reference proteome</keyword>
<dbReference type="GO" id="GO:0005737">
    <property type="term" value="C:cytoplasm"/>
    <property type="evidence" value="ECO:0007669"/>
    <property type="project" value="TreeGrafter"/>
</dbReference>
<dbReference type="PANTHER" id="PTHR30575:SF0">
    <property type="entry name" value="XAA-ARG DIPEPTIDASE"/>
    <property type="match status" value="1"/>
</dbReference>
<dbReference type="SUPFAM" id="SSF55031">
    <property type="entry name" value="Bacterial exopeptidase dimerisation domain"/>
    <property type="match status" value="1"/>
</dbReference>
<dbReference type="GO" id="GO:0016805">
    <property type="term" value="F:dipeptidase activity"/>
    <property type="evidence" value="ECO:0007669"/>
    <property type="project" value="TreeGrafter"/>
</dbReference>
<sequence length="547" mass="59785">MKNPTIIASILLLLFLGSGLSLTAQKKYSNSAIRKQKETVATEVQNRHKNTQVMVDKIFSFAELGFHEVESSKYLTGILEEAGFEIEYGISGIPTAWMASWSNGPGPVIALGSDVDCIPKASQYPGVAYHKPMVEGAPGHGEGHNSGLPLNITAALAVQQSMKDANIGGTLKIWPGIAEELVAAKAWYVRDGYFEGIDMCIFTHVSSNMAVSYGQARGTGLISVEYSFDGEAAHSAGSPWRGRSALDAAELMNIGWNYKREHLHPLKRSHSIFTDAGDQPNVVPSKASIWFYLRDVTYEGIMDMYADANNIAQGAALMTDTELTSKVVGAAWPRHFNKVIAEKMYDNIQVVGLPTWSEEDQQLAVAVQKEVNSRDTTGLATELAPLGLPVVNPVSGGSDDIGDVSWTVPTVTLRFPSNIPGLQGHHWSNAITMATPIAHKGATAGAKVVAMTMLDFLMKPELVDEAKAYFTDVQQKETEYRPMITENDPPPIERNTAIMETFRPELEKYYYDETRYETYLEQLGVEYPTLKMKADTAAGSTGSKGEE</sequence>
<evidence type="ECO:0000313" key="2">
    <source>
        <dbReference type="Proteomes" id="UP000199534"/>
    </source>
</evidence>
<name>A0A1I6FY84_9FLAO</name>
<proteinExistence type="predicted"/>
<dbReference type="Gene3D" id="3.40.630.10">
    <property type="entry name" value="Zn peptidases"/>
    <property type="match status" value="2"/>
</dbReference>
<dbReference type="GO" id="GO:0046657">
    <property type="term" value="P:folic acid catabolic process"/>
    <property type="evidence" value="ECO:0007669"/>
    <property type="project" value="TreeGrafter"/>
</dbReference>
<dbReference type="InterPro" id="IPR036264">
    <property type="entry name" value="Bact_exopeptidase_dim_dom"/>
</dbReference>
<dbReference type="Proteomes" id="UP000199534">
    <property type="component" value="Unassembled WGS sequence"/>
</dbReference>
<dbReference type="PANTHER" id="PTHR30575">
    <property type="entry name" value="PEPTIDASE M20"/>
    <property type="match status" value="1"/>
</dbReference>
<dbReference type="STRING" id="400055.SAMN04490243_0898"/>
<reference evidence="1 2" key="1">
    <citation type="submission" date="2016-10" db="EMBL/GenBank/DDBJ databases">
        <authorList>
            <person name="de Groot N.N."/>
        </authorList>
    </citation>
    <scope>NUCLEOTIDE SEQUENCE [LARGE SCALE GENOMIC DNA]</scope>
    <source>
        <strain evidence="1 2">DSM 21019</strain>
    </source>
</reference>
<gene>
    <name evidence="1" type="ORF">SAMN04490243_0898</name>
</gene>
<organism evidence="1 2">
    <name type="scientific">Robiginitalea myxolifaciens</name>
    <dbReference type="NCBI Taxonomy" id="400055"/>
    <lineage>
        <taxon>Bacteria</taxon>
        <taxon>Pseudomonadati</taxon>
        <taxon>Bacteroidota</taxon>
        <taxon>Flavobacteriia</taxon>
        <taxon>Flavobacteriales</taxon>
        <taxon>Flavobacteriaceae</taxon>
        <taxon>Robiginitalea</taxon>
    </lineage>
</organism>
<dbReference type="Gene3D" id="3.30.70.360">
    <property type="match status" value="1"/>
</dbReference>